<evidence type="ECO:0000313" key="2">
    <source>
        <dbReference type="EMBL" id="BBO75371.1"/>
    </source>
</evidence>
<evidence type="ECO:0000313" key="3">
    <source>
        <dbReference type="Proteomes" id="UP000427769"/>
    </source>
</evidence>
<feature type="region of interest" description="Disordered" evidence="1">
    <location>
        <begin position="1"/>
        <end position="65"/>
    </location>
</feature>
<accession>A0A5K7Z6Q8</accession>
<name>A0A5K7Z6Q8_9BACT</name>
<evidence type="ECO:0000256" key="1">
    <source>
        <dbReference type="SAM" id="MobiDB-lite"/>
    </source>
</evidence>
<dbReference type="AlphaFoldDB" id="A0A5K7Z6Q8"/>
<dbReference type="Proteomes" id="UP000427769">
    <property type="component" value="Chromosome"/>
</dbReference>
<dbReference type="EMBL" id="AP021875">
    <property type="protein sequence ID" value="BBO75371.1"/>
    <property type="molecule type" value="Genomic_DNA"/>
</dbReference>
<reference evidence="2 3" key="1">
    <citation type="submission" date="2019-11" db="EMBL/GenBank/DDBJ databases">
        <title>Comparative genomics of hydrocarbon-degrading Desulfosarcina strains.</title>
        <authorList>
            <person name="Watanabe M."/>
            <person name="Kojima H."/>
            <person name="Fukui M."/>
        </authorList>
    </citation>
    <scope>NUCLEOTIDE SEQUENCE [LARGE SCALE GENOMIC DNA]</scope>
    <source>
        <strain evidence="2 3">PP31</strain>
    </source>
</reference>
<sequence>MAVLGPGQVHAQKENQVGQAVHRRTADHGNGGIAIVDGGGTQQGNQRPADHVADGNGGHAGDHPEVGALFECTQVGVLGHGRPDKPDTGKAPDKAFNGVFNPMHGISTISDGVIKKTNSIFFER</sequence>
<gene>
    <name evidence="2" type="ORF">DSCW_27880</name>
</gene>
<dbReference type="KEGG" id="dwd:DSCW_27880"/>
<proteinExistence type="predicted"/>
<keyword evidence="3" id="KW-1185">Reference proteome</keyword>
<organism evidence="2 3">
    <name type="scientific">Desulfosarcina widdelii</name>
    <dbReference type="NCBI Taxonomy" id="947919"/>
    <lineage>
        <taxon>Bacteria</taxon>
        <taxon>Pseudomonadati</taxon>
        <taxon>Thermodesulfobacteriota</taxon>
        <taxon>Desulfobacteria</taxon>
        <taxon>Desulfobacterales</taxon>
        <taxon>Desulfosarcinaceae</taxon>
        <taxon>Desulfosarcina</taxon>
    </lineage>
</organism>
<feature type="compositionally biased region" description="Gly residues" evidence="1">
    <location>
        <begin position="29"/>
        <end position="42"/>
    </location>
</feature>
<protein>
    <submittedName>
        <fullName evidence="2">Uncharacterized protein</fullName>
    </submittedName>
</protein>